<dbReference type="SMART" id="SM00052">
    <property type="entry name" value="EAL"/>
    <property type="match status" value="1"/>
</dbReference>
<dbReference type="Pfam" id="PF00990">
    <property type="entry name" value="GGDEF"/>
    <property type="match status" value="1"/>
</dbReference>
<dbReference type="GO" id="GO:0071111">
    <property type="term" value="F:cyclic-guanylate-specific phosphodiesterase activity"/>
    <property type="evidence" value="ECO:0007669"/>
    <property type="project" value="UniProtKB-EC"/>
</dbReference>
<dbReference type="PROSITE" id="PS50887">
    <property type="entry name" value="GGDEF"/>
    <property type="match status" value="1"/>
</dbReference>
<dbReference type="InterPro" id="IPR043128">
    <property type="entry name" value="Rev_trsase/Diguanyl_cyclase"/>
</dbReference>
<dbReference type="InterPro" id="IPR029787">
    <property type="entry name" value="Nucleotide_cyclase"/>
</dbReference>
<dbReference type="NCBIfam" id="TIGR00254">
    <property type="entry name" value="GGDEF"/>
    <property type="match status" value="1"/>
</dbReference>
<sequence>MSNKNITIKGLNKEVLKDKKLIHIYKDQLDNIEHLIYKDYLTGIYNRRSFFKMYDLIKNDAKIKNLVLFILDLDDFKIINDFFGHNIGDLTLKSVAHVLYNTCKHGYVARIAGDEFIILYENLKDQKIIETISNTILRNINNLTIDKANLNSISTSIGIVLEKNNENNIDNLLIKGDLALYKAKRLGKNTSVMFTPDLENEKKVRIDMINDLINDILIDKNVCLYYQPKYTCNKKLVGFEALFRWHNEKYSNIPIYKIINILEDTKYFEKFNNYIIKKALKFSKKINKDSNNPIHVAINISAKQLMNDNFINNFLELINKEDVSTNTIGIELTETVLLKDLNKNIKKIKNLKDLGILIYLDDFGTGYSSLNYLIRLPLSRVKIDKYFISKTDQGEKYIKILKSIVYICHTLDLPVIAEGVETFKQLELLKNLDVDYIQGYIFSKPLSEDNAYNLVIQNKKD</sequence>
<dbReference type="CDD" id="cd01949">
    <property type="entry name" value="GGDEF"/>
    <property type="match status" value="1"/>
</dbReference>
<dbReference type="PROSITE" id="PS50883">
    <property type="entry name" value="EAL"/>
    <property type="match status" value="1"/>
</dbReference>
<evidence type="ECO:0000313" key="3">
    <source>
        <dbReference type="EMBL" id="CUP76439.1"/>
    </source>
</evidence>
<reference evidence="3 4" key="1">
    <citation type="submission" date="2015-09" db="EMBL/GenBank/DDBJ databases">
        <authorList>
            <consortium name="Pathogen Informatics"/>
        </authorList>
    </citation>
    <scope>NUCLEOTIDE SEQUENCE [LARGE SCALE GENOMIC DNA]</scope>
    <source>
        <strain evidence="3 4">2789STDY5834956</strain>
    </source>
</reference>
<dbReference type="CDD" id="cd01948">
    <property type="entry name" value="EAL"/>
    <property type="match status" value="1"/>
</dbReference>
<dbReference type="EC" id="3.1.4.52" evidence="3"/>
<protein>
    <submittedName>
        <fullName evidence="3">Diguanylate cyclase/phosphodiesterase domain-containing protein</fullName>
        <ecNumber evidence="3">3.1.4.52</ecNumber>
    </submittedName>
</protein>
<accession>A0A174R1V7</accession>
<dbReference type="SUPFAM" id="SSF141868">
    <property type="entry name" value="EAL domain-like"/>
    <property type="match status" value="1"/>
</dbReference>
<dbReference type="AlphaFoldDB" id="A0A174R1V7"/>
<organism evidence="3 4">
    <name type="scientific">Clostridium baratii</name>
    <dbReference type="NCBI Taxonomy" id="1561"/>
    <lineage>
        <taxon>Bacteria</taxon>
        <taxon>Bacillati</taxon>
        <taxon>Bacillota</taxon>
        <taxon>Clostridia</taxon>
        <taxon>Eubacteriales</taxon>
        <taxon>Clostridiaceae</taxon>
        <taxon>Clostridium</taxon>
    </lineage>
</organism>
<evidence type="ECO:0000259" key="2">
    <source>
        <dbReference type="PROSITE" id="PS50887"/>
    </source>
</evidence>
<dbReference type="Pfam" id="PF00563">
    <property type="entry name" value="EAL"/>
    <property type="match status" value="1"/>
</dbReference>
<dbReference type="InterPro" id="IPR050706">
    <property type="entry name" value="Cyclic-di-GMP_PDE-like"/>
</dbReference>
<dbReference type="RefSeq" id="WP_055206740.1">
    <property type="nucleotide sequence ID" value="NZ_CZBO01000001.1"/>
</dbReference>
<dbReference type="PANTHER" id="PTHR33121:SF70">
    <property type="entry name" value="SIGNALING PROTEIN YKOW"/>
    <property type="match status" value="1"/>
</dbReference>
<feature type="domain" description="GGDEF" evidence="2">
    <location>
        <begin position="64"/>
        <end position="196"/>
    </location>
</feature>
<name>A0A174R1V7_9CLOT</name>
<proteinExistence type="predicted"/>
<dbReference type="InterPro" id="IPR035919">
    <property type="entry name" value="EAL_sf"/>
</dbReference>
<keyword evidence="3" id="KW-0378">Hydrolase</keyword>
<evidence type="ECO:0000259" key="1">
    <source>
        <dbReference type="PROSITE" id="PS50883"/>
    </source>
</evidence>
<evidence type="ECO:0000313" key="4">
    <source>
        <dbReference type="Proteomes" id="UP000095563"/>
    </source>
</evidence>
<dbReference type="SMART" id="SM00267">
    <property type="entry name" value="GGDEF"/>
    <property type="match status" value="1"/>
</dbReference>
<dbReference type="SUPFAM" id="SSF55073">
    <property type="entry name" value="Nucleotide cyclase"/>
    <property type="match status" value="1"/>
</dbReference>
<dbReference type="Gene3D" id="3.20.20.450">
    <property type="entry name" value="EAL domain"/>
    <property type="match status" value="1"/>
</dbReference>
<dbReference type="InterPro" id="IPR001633">
    <property type="entry name" value="EAL_dom"/>
</dbReference>
<dbReference type="InterPro" id="IPR000160">
    <property type="entry name" value="GGDEF_dom"/>
</dbReference>
<dbReference type="Proteomes" id="UP000095563">
    <property type="component" value="Unassembled WGS sequence"/>
</dbReference>
<feature type="domain" description="EAL" evidence="1">
    <location>
        <begin position="205"/>
        <end position="459"/>
    </location>
</feature>
<dbReference type="PANTHER" id="PTHR33121">
    <property type="entry name" value="CYCLIC DI-GMP PHOSPHODIESTERASE PDEF"/>
    <property type="match status" value="1"/>
</dbReference>
<gene>
    <name evidence="3" type="primary">gmr_2</name>
    <name evidence="3" type="ORF">ERS852568_00713</name>
</gene>
<dbReference type="EMBL" id="CZBO01000001">
    <property type="protein sequence ID" value="CUP76439.1"/>
    <property type="molecule type" value="Genomic_DNA"/>
</dbReference>
<dbReference type="Gene3D" id="3.30.70.270">
    <property type="match status" value="1"/>
</dbReference>